<dbReference type="RefSeq" id="WP_187070137.1">
    <property type="nucleotide sequence ID" value="NZ_JACRYL010000003.1"/>
</dbReference>
<gene>
    <name evidence="2" type="ORF">H7U22_04385</name>
</gene>
<feature type="transmembrane region" description="Helical" evidence="1">
    <location>
        <begin position="314"/>
        <end position="333"/>
    </location>
</feature>
<feature type="transmembrane region" description="Helical" evidence="1">
    <location>
        <begin position="508"/>
        <end position="531"/>
    </location>
</feature>
<keyword evidence="1" id="KW-0472">Membrane</keyword>
<feature type="transmembrane region" description="Helical" evidence="1">
    <location>
        <begin position="243"/>
        <end position="263"/>
    </location>
</feature>
<feature type="transmembrane region" description="Helical" evidence="1">
    <location>
        <begin position="647"/>
        <end position="670"/>
    </location>
</feature>
<comment type="caution">
    <text evidence="2">The sequence shown here is derived from an EMBL/GenBank/DDBJ whole genome shotgun (WGS) entry which is preliminary data.</text>
</comment>
<feature type="transmembrane region" description="Helical" evidence="1">
    <location>
        <begin position="551"/>
        <end position="571"/>
    </location>
</feature>
<dbReference type="PANTHER" id="PTHR38434">
    <property type="entry name" value="BLL2549 PROTEIN"/>
    <property type="match status" value="1"/>
</dbReference>
<feature type="transmembrane region" description="Helical" evidence="1">
    <location>
        <begin position="682"/>
        <end position="705"/>
    </location>
</feature>
<dbReference type="InterPro" id="IPR019286">
    <property type="entry name" value="DUF2339_TM"/>
</dbReference>
<feature type="transmembrane region" description="Helical" evidence="1">
    <location>
        <begin position="475"/>
        <end position="496"/>
    </location>
</feature>
<dbReference type="Pfam" id="PF10101">
    <property type="entry name" value="DUF2339"/>
    <property type="match status" value="1"/>
</dbReference>
<dbReference type="PANTHER" id="PTHR38434:SF1">
    <property type="entry name" value="BLL2549 PROTEIN"/>
    <property type="match status" value="1"/>
</dbReference>
<feature type="transmembrane region" description="Helical" evidence="1">
    <location>
        <begin position="339"/>
        <end position="360"/>
    </location>
</feature>
<dbReference type="EMBL" id="JACRYL010000003">
    <property type="protein sequence ID" value="MBC6109653.1"/>
    <property type="molecule type" value="Genomic_DNA"/>
</dbReference>
<feature type="transmembrane region" description="Helical" evidence="1">
    <location>
        <begin position="428"/>
        <end position="446"/>
    </location>
</feature>
<feature type="transmembrane region" description="Helical" evidence="1">
    <location>
        <begin position="809"/>
        <end position="826"/>
    </location>
</feature>
<reference evidence="2 3" key="1">
    <citation type="submission" date="2020-08" db="EMBL/GenBank/DDBJ databases">
        <authorList>
            <person name="Sun Q."/>
            <person name="Inoue M."/>
        </authorList>
    </citation>
    <scope>NUCLEOTIDE SEQUENCE [LARGE SCALE GENOMIC DNA]</scope>
    <source>
        <strain evidence="2 3">CCM 8938</strain>
    </source>
</reference>
<protein>
    <submittedName>
        <fullName evidence="2">DUF2339 domain-containing protein</fullName>
    </submittedName>
</protein>
<feature type="transmembrane region" description="Helical" evidence="1">
    <location>
        <begin position="615"/>
        <end position="635"/>
    </location>
</feature>
<feature type="transmembrane region" description="Helical" evidence="1">
    <location>
        <begin position="401"/>
        <end position="419"/>
    </location>
</feature>
<accession>A0ABR7KNJ1</accession>
<keyword evidence="3" id="KW-1185">Reference proteome</keyword>
<feature type="transmembrane region" description="Helical" evidence="1">
    <location>
        <begin position="583"/>
        <end position="603"/>
    </location>
</feature>
<sequence>MEIVLCIFILLALIIIYTKISSKFDDLSRKLSYLHDLYQTLLIKQPLPENKADGAISTEKPAEPNISEAIIEESKPIIVEEIKPEPINVFTPVIPPKKELFMDEPIMGVSTMEEKPEPISHLSAEADIPLVDETSWWDKIKEKNPDLEKFIGENLINKIGILILVLGISYFVKFAIDKNWISEPARVGIGMLVGGLIMLIAHKLRINYKAFSSVLVAGAIAVFYVIIAIAFHDYHLFGQKVAFSIMVLITAFSSLVCISYNRIELAALTLIGGFAVPFMVSTGEGNYIVLFSYIAILNIGVLSIAYFKRWMLINIQVYVFTIILFAVWLFKALNQVHPPYFGAIAFAFLFYIIFILMNILNNIKNKSTFSAIQIAILVSNTFIFYGEGLSIIANYHPELKGLFTALLSIFNLVCAWIIYKKSGNDKNVIYLLIGLSLSFITLAVPIQFKGNYITLFWAAEAVLLMWLAQKSKVVSFRFGSIIVHILMGISLVVDWINIYGNEDEVLNILINPAFISSIFSLASILAVWRLLKTEEEEEFSQFGIPFNVQVYRQWLQTCVLLSAYIAGFLEINHQAFYYLEDTYAPSSVMVLYHFLFSALLIYFQRNKTGFTQAFTIALSILNIVLFVFLFSTFAFSETESGLRLQTFGSLAYTLHFVMLLIVFYFVFFLREKREYLKINANILIWISSFLVVYLVSSELMLHVMFFSLDKISASEISKYIAENLSATSGRISRSDALQYLADSKIHDIKMLVVKTGFPILWAVLVFIFLIFGIKNKAKHLRIVALTLLGITVAKLFIYDIRNASETGKIIAFILLGVLILIISFVYQKIKNLVITDEVVENKTPTDEA</sequence>
<proteinExistence type="predicted"/>
<name>A0ABR7KNJ1_9SPHI</name>
<keyword evidence="1" id="KW-1133">Transmembrane helix</keyword>
<feature type="transmembrane region" description="Helical" evidence="1">
    <location>
        <begin position="755"/>
        <end position="773"/>
    </location>
</feature>
<feature type="transmembrane region" description="Helical" evidence="1">
    <location>
        <begin position="155"/>
        <end position="175"/>
    </location>
</feature>
<feature type="transmembrane region" description="Helical" evidence="1">
    <location>
        <begin position="372"/>
        <end position="395"/>
    </location>
</feature>
<evidence type="ECO:0000313" key="2">
    <source>
        <dbReference type="EMBL" id="MBC6109653.1"/>
    </source>
</evidence>
<feature type="transmembrane region" description="Helical" evidence="1">
    <location>
        <begin position="287"/>
        <end position="307"/>
    </location>
</feature>
<feature type="transmembrane region" description="Helical" evidence="1">
    <location>
        <begin position="452"/>
        <end position="468"/>
    </location>
</feature>
<dbReference type="Proteomes" id="UP000652755">
    <property type="component" value="Unassembled WGS sequence"/>
</dbReference>
<evidence type="ECO:0000256" key="1">
    <source>
        <dbReference type="SAM" id="Phobius"/>
    </source>
</evidence>
<evidence type="ECO:0000313" key="3">
    <source>
        <dbReference type="Proteomes" id="UP000652755"/>
    </source>
</evidence>
<feature type="transmembrane region" description="Helical" evidence="1">
    <location>
        <begin position="780"/>
        <end position="797"/>
    </location>
</feature>
<organism evidence="2 3">
    <name type="scientific">Pedobacter fastidiosus</name>
    <dbReference type="NCBI Taxonomy" id="2765361"/>
    <lineage>
        <taxon>Bacteria</taxon>
        <taxon>Pseudomonadati</taxon>
        <taxon>Bacteroidota</taxon>
        <taxon>Sphingobacteriia</taxon>
        <taxon>Sphingobacteriales</taxon>
        <taxon>Sphingobacteriaceae</taxon>
        <taxon>Pedobacter</taxon>
    </lineage>
</organism>
<keyword evidence="1" id="KW-0812">Transmembrane</keyword>
<feature type="transmembrane region" description="Helical" evidence="1">
    <location>
        <begin position="210"/>
        <end position="231"/>
    </location>
</feature>
<feature type="transmembrane region" description="Helical" evidence="1">
    <location>
        <begin position="187"/>
        <end position="204"/>
    </location>
</feature>